<protein>
    <submittedName>
        <fullName evidence="3">Unnamed protein product</fullName>
    </submittedName>
</protein>
<dbReference type="Proteomes" id="UP001165083">
    <property type="component" value="Unassembled WGS sequence"/>
</dbReference>
<evidence type="ECO:0000313" key="3">
    <source>
        <dbReference type="EMBL" id="GMF39130.1"/>
    </source>
</evidence>
<dbReference type="InterPro" id="IPR054722">
    <property type="entry name" value="PolX-like_BBD"/>
</dbReference>
<evidence type="ECO:0000259" key="2">
    <source>
        <dbReference type="Pfam" id="PF22936"/>
    </source>
</evidence>
<gene>
    <name evidence="3" type="ORF">Plil01_001623400</name>
</gene>
<evidence type="ECO:0000313" key="4">
    <source>
        <dbReference type="Proteomes" id="UP001165083"/>
    </source>
</evidence>
<feature type="compositionally biased region" description="Basic residues" evidence="1">
    <location>
        <begin position="64"/>
        <end position="73"/>
    </location>
</feature>
<feature type="compositionally biased region" description="Polar residues" evidence="1">
    <location>
        <begin position="90"/>
        <end position="107"/>
    </location>
</feature>
<feature type="region of interest" description="Disordered" evidence="1">
    <location>
        <begin position="90"/>
        <end position="109"/>
    </location>
</feature>
<reference evidence="3" key="1">
    <citation type="submission" date="2023-04" db="EMBL/GenBank/DDBJ databases">
        <title>Phytophthora lilii NBRC 32176.</title>
        <authorList>
            <person name="Ichikawa N."/>
            <person name="Sato H."/>
            <person name="Tonouchi N."/>
        </authorList>
    </citation>
    <scope>NUCLEOTIDE SEQUENCE</scope>
    <source>
        <strain evidence="3">NBRC 32176</strain>
    </source>
</reference>
<name>A0A9W6XIB4_9STRA</name>
<proteinExistence type="predicted"/>
<sequence length="209" mass="23377">MVTITEDHGSMTLLEAKVMLRREYDTIHKREKQENVSNVSTGELRRHGSGRQRRRDSQDDRQGRGSHKQRWHGRQYDRVVPKDTAVMRVQPSSTEACTVNSGAGSEMTNERSDFSEVSATGSSGHYLPVRGVGTVRVSSSDGKGIKMLYVPTLDRKLLSIPALTAKVRFDGDGCVIEYKGSVVSQVRKTGTNSRTSRYIAKCMLMRLQK</sequence>
<organism evidence="3 4">
    <name type="scientific">Phytophthora lilii</name>
    <dbReference type="NCBI Taxonomy" id="2077276"/>
    <lineage>
        <taxon>Eukaryota</taxon>
        <taxon>Sar</taxon>
        <taxon>Stramenopiles</taxon>
        <taxon>Oomycota</taxon>
        <taxon>Peronosporomycetes</taxon>
        <taxon>Peronosporales</taxon>
        <taxon>Peronosporaceae</taxon>
        <taxon>Phytophthora</taxon>
    </lineage>
</organism>
<accession>A0A9W6XIB4</accession>
<feature type="region of interest" description="Disordered" evidence="1">
    <location>
        <begin position="29"/>
        <end position="82"/>
    </location>
</feature>
<feature type="domain" description="Retrovirus-related Pol polyprotein from transposon TNT 1-94-like beta-barrel" evidence="2">
    <location>
        <begin position="99"/>
        <end position="166"/>
    </location>
</feature>
<keyword evidence="4" id="KW-1185">Reference proteome</keyword>
<dbReference type="EMBL" id="BSXW01001782">
    <property type="protein sequence ID" value="GMF39130.1"/>
    <property type="molecule type" value="Genomic_DNA"/>
</dbReference>
<evidence type="ECO:0000256" key="1">
    <source>
        <dbReference type="SAM" id="MobiDB-lite"/>
    </source>
</evidence>
<dbReference type="AlphaFoldDB" id="A0A9W6XIB4"/>
<comment type="caution">
    <text evidence="3">The sequence shown here is derived from an EMBL/GenBank/DDBJ whole genome shotgun (WGS) entry which is preliminary data.</text>
</comment>
<dbReference type="Pfam" id="PF22936">
    <property type="entry name" value="Pol_BBD"/>
    <property type="match status" value="1"/>
</dbReference>